<dbReference type="Proteomes" id="UP001321749">
    <property type="component" value="Unassembled WGS sequence"/>
</dbReference>
<name>A0AAV9HHZ3_9PEZI</name>
<proteinExistence type="predicted"/>
<keyword evidence="2" id="KW-1185">Reference proteome</keyword>
<dbReference type="InterPro" id="IPR050700">
    <property type="entry name" value="YIM1/Zinc_Alcohol_DH_Fams"/>
</dbReference>
<evidence type="ECO:0000313" key="1">
    <source>
        <dbReference type="EMBL" id="KAK4460466.1"/>
    </source>
</evidence>
<dbReference type="AlphaFoldDB" id="A0AAV9HHZ3"/>
<reference evidence="1" key="1">
    <citation type="journal article" date="2023" name="Mol. Phylogenet. Evol.">
        <title>Genome-scale phylogeny and comparative genomics of the fungal order Sordariales.</title>
        <authorList>
            <person name="Hensen N."/>
            <person name="Bonometti L."/>
            <person name="Westerberg I."/>
            <person name="Brannstrom I.O."/>
            <person name="Guillou S."/>
            <person name="Cros-Aarteil S."/>
            <person name="Calhoun S."/>
            <person name="Haridas S."/>
            <person name="Kuo A."/>
            <person name="Mondo S."/>
            <person name="Pangilinan J."/>
            <person name="Riley R."/>
            <person name="LaButti K."/>
            <person name="Andreopoulos B."/>
            <person name="Lipzen A."/>
            <person name="Chen C."/>
            <person name="Yan M."/>
            <person name="Daum C."/>
            <person name="Ng V."/>
            <person name="Clum A."/>
            <person name="Steindorff A."/>
            <person name="Ohm R.A."/>
            <person name="Martin F."/>
            <person name="Silar P."/>
            <person name="Natvig D.O."/>
            <person name="Lalanne C."/>
            <person name="Gautier V."/>
            <person name="Ament-Velasquez S.L."/>
            <person name="Kruys A."/>
            <person name="Hutchinson M.I."/>
            <person name="Powell A.J."/>
            <person name="Barry K."/>
            <person name="Miller A.N."/>
            <person name="Grigoriev I.V."/>
            <person name="Debuchy R."/>
            <person name="Gladieux P."/>
            <person name="Hiltunen Thoren M."/>
            <person name="Johannesson H."/>
        </authorList>
    </citation>
    <scope>NUCLEOTIDE SEQUENCE</scope>
    <source>
        <strain evidence="1">PSN324</strain>
    </source>
</reference>
<dbReference type="Pfam" id="PF13602">
    <property type="entry name" value="ADH_zinc_N_2"/>
    <property type="match status" value="1"/>
</dbReference>
<protein>
    <submittedName>
        <fullName evidence="1">Zinc-binding dehydrogenase-domain-containing protein</fullName>
    </submittedName>
</protein>
<gene>
    <name evidence="1" type="ORF">QBC42DRAFT_332368</name>
</gene>
<dbReference type="SUPFAM" id="SSF51735">
    <property type="entry name" value="NAD(P)-binding Rossmann-fold domains"/>
    <property type="match status" value="1"/>
</dbReference>
<dbReference type="InterPro" id="IPR036291">
    <property type="entry name" value="NAD(P)-bd_dom_sf"/>
</dbReference>
<dbReference type="EMBL" id="MU865011">
    <property type="protein sequence ID" value="KAK4460466.1"/>
    <property type="molecule type" value="Genomic_DNA"/>
</dbReference>
<reference evidence="1" key="2">
    <citation type="submission" date="2023-06" db="EMBL/GenBank/DDBJ databases">
        <authorList>
            <consortium name="Lawrence Berkeley National Laboratory"/>
            <person name="Mondo S.J."/>
            <person name="Hensen N."/>
            <person name="Bonometti L."/>
            <person name="Westerberg I."/>
            <person name="Brannstrom I.O."/>
            <person name="Guillou S."/>
            <person name="Cros-Aarteil S."/>
            <person name="Calhoun S."/>
            <person name="Haridas S."/>
            <person name="Kuo A."/>
            <person name="Pangilinan J."/>
            <person name="Riley R."/>
            <person name="Labutti K."/>
            <person name="Andreopoulos B."/>
            <person name="Lipzen A."/>
            <person name="Chen C."/>
            <person name="Yanf M."/>
            <person name="Daum C."/>
            <person name="Ng V."/>
            <person name="Clum A."/>
            <person name="Steindorff A."/>
            <person name="Ohm R."/>
            <person name="Martin F."/>
            <person name="Silar P."/>
            <person name="Natvig D."/>
            <person name="Lalanne C."/>
            <person name="Gautier V."/>
            <person name="Ament-Velasquez S.L."/>
            <person name="Kruys A."/>
            <person name="Hutchinson M.I."/>
            <person name="Powell A.J."/>
            <person name="Barry K."/>
            <person name="Miller A.N."/>
            <person name="Grigoriev I.V."/>
            <person name="Debuchy R."/>
            <person name="Gladieux P."/>
            <person name="Thoren M.H."/>
            <person name="Johannesson H."/>
        </authorList>
    </citation>
    <scope>NUCLEOTIDE SEQUENCE</scope>
    <source>
        <strain evidence="1">PSN324</strain>
    </source>
</reference>
<sequence length="186" mass="19982">MGPAAGLEGFVVQICKGGWAPSLFAGVCSGPNGEIVRGLGADEIVDYTQHSSIEHHLAQKFGNEPFDIIFECTDSGDALFARADEYLKPDGRFVSVIGGWSQGVVPFLFNKLRPVMLGGTPRSYDIFLLTASGAITKHVAQYVESGIIKDVPIDSEFPMEQAVEGYERVATGRARGKVIVKICGDD</sequence>
<organism evidence="1 2">
    <name type="scientific">Cladorrhinum samala</name>
    <dbReference type="NCBI Taxonomy" id="585594"/>
    <lineage>
        <taxon>Eukaryota</taxon>
        <taxon>Fungi</taxon>
        <taxon>Dikarya</taxon>
        <taxon>Ascomycota</taxon>
        <taxon>Pezizomycotina</taxon>
        <taxon>Sordariomycetes</taxon>
        <taxon>Sordariomycetidae</taxon>
        <taxon>Sordariales</taxon>
        <taxon>Podosporaceae</taxon>
        <taxon>Cladorrhinum</taxon>
    </lineage>
</organism>
<accession>A0AAV9HHZ3</accession>
<dbReference type="PANTHER" id="PTHR11695">
    <property type="entry name" value="ALCOHOL DEHYDROGENASE RELATED"/>
    <property type="match status" value="1"/>
</dbReference>
<evidence type="ECO:0000313" key="2">
    <source>
        <dbReference type="Proteomes" id="UP001321749"/>
    </source>
</evidence>
<dbReference type="Gene3D" id="3.40.50.720">
    <property type="entry name" value="NAD(P)-binding Rossmann-like Domain"/>
    <property type="match status" value="1"/>
</dbReference>
<dbReference type="PANTHER" id="PTHR11695:SF294">
    <property type="entry name" value="RETICULON-4-INTERACTING PROTEIN 1, MITOCHONDRIAL"/>
    <property type="match status" value="1"/>
</dbReference>
<dbReference type="Gene3D" id="3.90.180.10">
    <property type="entry name" value="Medium-chain alcohol dehydrogenases, catalytic domain"/>
    <property type="match status" value="1"/>
</dbReference>
<dbReference type="GO" id="GO:0005739">
    <property type="term" value="C:mitochondrion"/>
    <property type="evidence" value="ECO:0007669"/>
    <property type="project" value="TreeGrafter"/>
</dbReference>
<comment type="caution">
    <text evidence="1">The sequence shown here is derived from an EMBL/GenBank/DDBJ whole genome shotgun (WGS) entry which is preliminary data.</text>
</comment>